<evidence type="ECO:0000256" key="1">
    <source>
        <dbReference type="RuleBase" id="RU004516"/>
    </source>
</evidence>
<dbReference type="InterPro" id="IPR015890">
    <property type="entry name" value="Chorismate_C"/>
</dbReference>
<dbReference type="InterPro" id="IPR001544">
    <property type="entry name" value="Aminotrans_IV"/>
</dbReference>
<dbReference type="InterPro" id="IPR019999">
    <property type="entry name" value="Anth_synth_I-like"/>
</dbReference>
<reference evidence="3 4" key="1">
    <citation type="submission" date="2021-04" db="EMBL/GenBank/DDBJ databases">
        <authorList>
            <person name="Pira H."/>
            <person name="Risdian C."/>
            <person name="Wink J."/>
        </authorList>
    </citation>
    <scope>NUCLEOTIDE SEQUENCE [LARGE SCALE GENOMIC DNA]</scope>
    <source>
        <strain evidence="3 4">WH131</strain>
    </source>
</reference>
<dbReference type="PANTHER" id="PTHR11236">
    <property type="entry name" value="AMINOBENZOATE/ANTHRANILATE SYNTHASE"/>
    <property type="match status" value="1"/>
</dbReference>
<feature type="domain" description="Chorismate-utilising enzyme C-terminal" evidence="2">
    <location>
        <begin position="129"/>
        <end position="385"/>
    </location>
</feature>
<protein>
    <submittedName>
        <fullName evidence="3">Aminodeoxychorismate synthase component I</fullName>
        <ecNumber evidence="3">2.6.1.85</ecNumber>
    </submittedName>
</protein>
<dbReference type="EMBL" id="JAGSPB010000001">
    <property type="protein sequence ID" value="MBV7265345.1"/>
    <property type="molecule type" value="Genomic_DNA"/>
</dbReference>
<keyword evidence="4" id="KW-1185">Reference proteome</keyword>
<accession>A0ABS6SK11</accession>
<keyword evidence="3" id="KW-0032">Aminotransferase</keyword>
<gene>
    <name evidence="3" type="primary">pabB</name>
    <name evidence="3" type="ORF">KCG45_04080</name>
</gene>
<comment type="cofactor">
    <cofactor evidence="1">
        <name>pyridoxal 5'-phosphate</name>
        <dbReference type="ChEBI" id="CHEBI:597326"/>
    </cofactor>
</comment>
<evidence type="ECO:0000313" key="3">
    <source>
        <dbReference type="EMBL" id="MBV7265345.1"/>
    </source>
</evidence>
<dbReference type="Proteomes" id="UP000699975">
    <property type="component" value="Unassembled WGS sequence"/>
</dbReference>
<dbReference type="NCBIfam" id="TIGR00553">
    <property type="entry name" value="pabB"/>
    <property type="match status" value="1"/>
</dbReference>
<sequence>MGSDAPFVLLDDARAENAADALLYESPRDIFSAYRASEVADTLRRAAQAQSEKRGTLAGFIAYEAGLALEPKLSGLAEARSGDMGPLVWLGLFEDSQSIEAARMPEWLAARGKGFASIGPLDPQLSPGGYESAFAALREAIHAGDIYQANLTYPLAGSYRGDPIALYAALRPSAQAGYGGMLFDGSHWLLSFSPELFVALDGDRAKAKPMKGTRPRDADEATDLALAEELASSVKDKAENLMIVDLMRNDLSRVAVPGSVRVDAPFSIESYPTVHQMVSSVRAQLAPGKDAADLIRALFPCGSITGAPKIRAMELINEHERDARGPYCGAIGRIDADGNAAFNVAIRTLRLTPIENGQGTAVLGIGSAIVADSDPLDERRECEVKAGFARRSSPDHTAPAFDLIETMEFNPEIGIALLELHLARMKKSAAALGFEFDRHAARNQIQALCFELDRPARLRLLVSRSGATALETSPMPAPLPDPAPVMALPNPLDPSDWRLSHKTSDRGFYEDALAAAKAEGAAEAILVRKDGLVTEGSYTNIFVERNGTLLTPPARLGLLPGVLREFLIEKERAVESELTLDDLTDGFLLGNAVRGLFKGTLI</sequence>
<proteinExistence type="predicted"/>
<evidence type="ECO:0000313" key="4">
    <source>
        <dbReference type="Proteomes" id="UP000699975"/>
    </source>
</evidence>
<dbReference type="InterPro" id="IPR018300">
    <property type="entry name" value="Aminotrans_IV_CS"/>
</dbReference>
<keyword evidence="1" id="KW-0663">Pyridoxal phosphate</keyword>
<dbReference type="Pfam" id="PF00425">
    <property type="entry name" value="Chorismate_bind"/>
    <property type="match status" value="1"/>
</dbReference>
<dbReference type="Pfam" id="PF01063">
    <property type="entry name" value="Aminotran_4"/>
    <property type="match status" value="1"/>
</dbReference>
<keyword evidence="3" id="KW-0808">Transferase</keyword>
<organism evidence="3 4">
    <name type="scientific">Erythrobacter ani</name>
    <dbReference type="NCBI Taxonomy" id="2827235"/>
    <lineage>
        <taxon>Bacteria</taxon>
        <taxon>Pseudomonadati</taxon>
        <taxon>Pseudomonadota</taxon>
        <taxon>Alphaproteobacteria</taxon>
        <taxon>Sphingomonadales</taxon>
        <taxon>Erythrobacteraceae</taxon>
        <taxon>Erythrobacter/Porphyrobacter group</taxon>
        <taxon>Erythrobacter</taxon>
    </lineage>
</organism>
<comment type="caution">
    <text evidence="3">The sequence shown here is derived from an EMBL/GenBank/DDBJ whole genome shotgun (WGS) entry which is preliminary data.</text>
</comment>
<dbReference type="RefSeq" id="WP_218315816.1">
    <property type="nucleotide sequence ID" value="NZ_JAGSPB010000001.1"/>
</dbReference>
<evidence type="ECO:0000259" key="2">
    <source>
        <dbReference type="Pfam" id="PF00425"/>
    </source>
</evidence>
<name>A0ABS6SK11_9SPHN</name>
<dbReference type="GO" id="GO:0046820">
    <property type="term" value="F:4-amino-4-deoxychorismate synthase activity"/>
    <property type="evidence" value="ECO:0007669"/>
    <property type="project" value="UniProtKB-EC"/>
</dbReference>
<dbReference type="PANTHER" id="PTHR11236:SF50">
    <property type="entry name" value="AMINODEOXYCHORISMATE SYNTHASE COMPONENT 1"/>
    <property type="match status" value="1"/>
</dbReference>
<dbReference type="PROSITE" id="PS00770">
    <property type="entry name" value="AA_TRANSFER_CLASS_4"/>
    <property type="match status" value="1"/>
</dbReference>
<dbReference type="InterPro" id="IPR005802">
    <property type="entry name" value="ADC_synth_comp_1"/>
</dbReference>
<dbReference type="EC" id="2.6.1.85" evidence="3"/>